<accession>S4VUG5</accession>
<proteinExistence type="predicted"/>
<keyword evidence="2" id="KW-1185">Reference proteome</keyword>
<dbReference type="GeneID" id="16605755"/>
<dbReference type="KEGG" id="vg:16605755"/>
<organism evidence="1 2">
    <name type="scientific">Pandoravirus salinus</name>
    <dbReference type="NCBI Taxonomy" id="1349410"/>
    <lineage>
        <taxon>Viruses</taxon>
        <taxon>Pandoravirus</taxon>
    </lineage>
</organism>
<evidence type="ECO:0000313" key="2">
    <source>
        <dbReference type="Proteomes" id="UP000204584"/>
    </source>
</evidence>
<reference evidence="1 2" key="1">
    <citation type="journal article" date="2013" name="Science">
        <title>Pandoraviruses: amoeba viruses with genomes up to 2.5 Mb reaching that of parasitic eukaryotes.</title>
        <authorList>
            <person name="Philippe N."/>
            <person name="Legendre M."/>
            <person name="Doutre G."/>
            <person name="Coute Y."/>
            <person name="Poirot O."/>
            <person name="Lescot M."/>
            <person name="Arslan D."/>
            <person name="Seltzer V."/>
            <person name="Bertaux L."/>
            <person name="Bruley C."/>
            <person name="Garin J."/>
            <person name="Claverie J.M."/>
            <person name="Abergel C."/>
        </authorList>
    </citation>
    <scope>NUCLEOTIDE SEQUENCE [LARGE SCALE GENOMIC DNA]</scope>
</reference>
<protein>
    <submittedName>
        <fullName evidence="1">Uncharacterized protein</fullName>
    </submittedName>
</protein>
<dbReference type="EMBL" id="KC977571">
    <property type="protein sequence ID" value="AGO83968.2"/>
    <property type="molecule type" value="Genomic_DNA"/>
</dbReference>
<gene>
    <name evidence="1" type="ORF">psal_cds_333</name>
</gene>
<dbReference type="RefSeq" id="YP_008437034.2">
    <property type="nucleotide sequence ID" value="NC_022098.1"/>
</dbReference>
<sequence>MNFIHKILGTNRAGYAALPPCAVEMSCAEESPNVLDPSSHEYAELKEKTIRIIVALPTQYLSADKGRAAIEAIRSGEPGREALYDEVWDAAMAYSRDIAAGRAAKPTR</sequence>
<name>S4VUG5_9VIRU</name>
<dbReference type="Proteomes" id="UP000204584">
    <property type="component" value="Segment"/>
</dbReference>
<evidence type="ECO:0000313" key="1">
    <source>
        <dbReference type="EMBL" id="AGO83968.2"/>
    </source>
</evidence>